<dbReference type="InterPro" id="IPR023214">
    <property type="entry name" value="HAD_sf"/>
</dbReference>
<dbReference type="EMBL" id="BAAALS010000012">
    <property type="protein sequence ID" value="GAA1755234.1"/>
    <property type="molecule type" value="Genomic_DNA"/>
</dbReference>
<reference evidence="1 2" key="1">
    <citation type="journal article" date="2019" name="Int. J. Syst. Evol. Microbiol.">
        <title>The Global Catalogue of Microorganisms (GCM) 10K type strain sequencing project: providing services to taxonomists for standard genome sequencing and annotation.</title>
        <authorList>
            <consortium name="The Broad Institute Genomics Platform"/>
            <consortium name="The Broad Institute Genome Sequencing Center for Infectious Disease"/>
            <person name="Wu L."/>
            <person name="Ma J."/>
        </authorList>
    </citation>
    <scope>NUCLEOTIDE SEQUENCE [LARGE SCALE GENOMIC DNA]</scope>
    <source>
        <strain evidence="1 2">JCM 13249</strain>
    </source>
</reference>
<dbReference type="Proteomes" id="UP001500655">
    <property type="component" value="Unassembled WGS sequence"/>
</dbReference>
<comment type="caution">
    <text evidence="1">The sequence shown here is derived from an EMBL/GenBank/DDBJ whole genome shotgun (WGS) entry which is preliminary data.</text>
</comment>
<dbReference type="SUPFAM" id="SSF56784">
    <property type="entry name" value="HAD-like"/>
    <property type="match status" value="1"/>
</dbReference>
<proteinExistence type="predicted"/>
<sequence length="143" mass="15633">MHVRPGRDLGDTVAGLIRVWWGTVATGRFEGLILDFAGVLTSNMVEVITDFERREQLPAGAFLRAWASPPGQELYRRLEVGEMDQRGWNAGFGALLGVDSGNLMGRVLYALDPAYEVLQVARDARDAGMRTAVLSNSLGNRPS</sequence>
<gene>
    <name evidence="1" type="ORF">GCM10009681_27990</name>
</gene>
<organism evidence="1 2">
    <name type="scientific">Luedemannella helvata</name>
    <dbReference type="NCBI Taxonomy" id="349315"/>
    <lineage>
        <taxon>Bacteria</taxon>
        <taxon>Bacillati</taxon>
        <taxon>Actinomycetota</taxon>
        <taxon>Actinomycetes</taxon>
        <taxon>Micromonosporales</taxon>
        <taxon>Micromonosporaceae</taxon>
        <taxon>Luedemannella</taxon>
    </lineage>
</organism>
<keyword evidence="2" id="KW-1185">Reference proteome</keyword>
<name>A0ABN2KG75_9ACTN</name>
<protein>
    <submittedName>
        <fullName evidence="1">Uncharacterized protein</fullName>
    </submittedName>
</protein>
<evidence type="ECO:0000313" key="1">
    <source>
        <dbReference type="EMBL" id="GAA1755234.1"/>
    </source>
</evidence>
<accession>A0ABN2KG75</accession>
<dbReference type="Gene3D" id="3.40.50.1000">
    <property type="entry name" value="HAD superfamily/HAD-like"/>
    <property type="match status" value="1"/>
</dbReference>
<dbReference type="InterPro" id="IPR036412">
    <property type="entry name" value="HAD-like_sf"/>
</dbReference>
<evidence type="ECO:0000313" key="2">
    <source>
        <dbReference type="Proteomes" id="UP001500655"/>
    </source>
</evidence>